<dbReference type="Proteomes" id="UP000828048">
    <property type="component" value="Chromosome 3"/>
</dbReference>
<protein>
    <submittedName>
        <fullName evidence="1">Uncharacterized protein</fullName>
    </submittedName>
</protein>
<proteinExistence type="predicted"/>
<comment type="caution">
    <text evidence="1">The sequence shown here is derived from an EMBL/GenBank/DDBJ whole genome shotgun (WGS) entry which is preliminary data.</text>
</comment>
<evidence type="ECO:0000313" key="1">
    <source>
        <dbReference type="EMBL" id="KAH7858288.1"/>
    </source>
</evidence>
<dbReference type="EMBL" id="CM037153">
    <property type="protein sequence ID" value="KAH7858288.1"/>
    <property type="molecule type" value="Genomic_DNA"/>
</dbReference>
<sequence length="149" mass="16866">MGKGCGLLWEVNEVVQCAHGGGQRWWRRGLAVYILIAGILWTCINYDCDRQRKEFRTTHGNCLVWGTAPSKIQAAHTTTTGETKTSILLTSGCFFLTSTRCFLPFFSLTERKETMIDVPQSMENIGNYTARRSPTELHPEYTERDVARG</sequence>
<accession>A0ACB7YXQ3</accession>
<gene>
    <name evidence="1" type="ORF">Vadar_022019</name>
</gene>
<organism evidence="1 2">
    <name type="scientific">Vaccinium darrowii</name>
    <dbReference type="NCBI Taxonomy" id="229202"/>
    <lineage>
        <taxon>Eukaryota</taxon>
        <taxon>Viridiplantae</taxon>
        <taxon>Streptophyta</taxon>
        <taxon>Embryophyta</taxon>
        <taxon>Tracheophyta</taxon>
        <taxon>Spermatophyta</taxon>
        <taxon>Magnoliopsida</taxon>
        <taxon>eudicotyledons</taxon>
        <taxon>Gunneridae</taxon>
        <taxon>Pentapetalae</taxon>
        <taxon>asterids</taxon>
        <taxon>Ericales</taxon>
        <taxon>Ericaceae</taxon>
        <taxon>Vaccinioideae</taxon>
        <taxon>Vaccinieae</taxon>
        <taxon>Vaccinium</taxon>
    </lineage>
</organism>
<evidence type="ECO:0000313" key="2">
    <source>
        <dbReference type="Proteomes" id="UP000828048"/>
    </source>
</evidence>
<keyword evidence="2" id="KW-1185">Reference proteome</keyword>
<reference evidence="1 2" key="1">
    <citation type="journal article" date="2021" name="Hortic Res">
        <title>High-quality reference genome and annotation aids understanding of berry development for evergreen blueberry (Vaccinium darrowii).</title>
        <authorList>
            <person name="Yu J."/>
            <person name="Hulse-Kemp A.M."/>
            <person name="Babiker E."/>
            <person name="Staton M."/>
        </authorList>
    </citation>
    <scope>NUCLEOTIDE SEQUENCE [LARGE SCALE GENOMIC DNA]</scope>
    <source>
        <strain evidence="2">cv. NJ 8807/NJ 8810</strain>
        <tissue evidence="1">Young leaf</tissue>
    </source>
</reference>
<name>A0ACB7YXQ3_9ERIC</name>